<gene>
    <name evidence="3" type="ORF">Cgig2_008971</name>
</gene>
<dbReference type="Pfam" id="PF13087">
    <property type="entry name" value="AAA_12"/>
    <property type="match status" value="1"/>
</dbReference>
<accession>A0A9Q1K7U0</accession>
<name>A0A9Q1K7U0_9CARY</name>
<dbReference type="Proteomes" id="UP001153076">
    <property type="component" value="Unassembled WGS sequence"/>
</dbReference>
<keyword evidence="1" id="KW-0539">Nucleus</keyword>
<keyword evidence="1" id="KW-0479">Metal-binding</keyword>
<keyword evidence="1" id="KW-0227">DNA damage</keyword>
<keyword evidence="1" id="KW-0067">ATP-binding</keyword>
<keyword evidence="1" id="KW-0511">Multifunctional enzyme</keyword>
<feature type="domain" description="DNA2/NAM7 helicase-like C-terminal" evidence="2">
    <location>
        <begin position="29"/>
        <end position="205"/>
    </location>
</feature>
<keyword evidence="1" id="KW-0238">DNA-binding</keyword>
<dbReference type="GO" id="GO:0017116">
    <property type="term" value="F:single-stranded DNA helicase activity"/>
    <property type="evidence" value="ECO:0007669"/>
    <property type="project" value="UniProtKB-UniRule"/>
</dbReference>
<proteinExistence type="inferred from homology"/>
<keyword evidence="1" id="KW-0547">Nucleotide-binding</keyword>
<dbReference type="EC" id="3.6.4.12" evidence="1"/>
<comment type="caution">
    <text evidence="3">The sequence shown here is derived from an EMBL/GenBank/DDBJ whole genome shotgun (WGS) entry which is preliminary data.</text>
</comment>
<evidence type="ECO:0000313" key="4">
    <source>
        <dbReference type="Proteomes" id="UP001153076"/>
    </source>
</evidence>
<dbReference type="GO" id="GO:0005737">
    <property type="term" value="C:cytoplasm"/>
    <property type="evidence" value="ECO:0007669"/>
    <property type="project" value="TreeGrafter"/>
</dbReference>
<keyword evidence="1" id="KW-0004">4Fe-4S</keyword>
<keyword evidence="1" id="KW-0235">DNA replication</keyword>
<dbReference type="GO" id="GO:0006281">
    <property type="term" value="P:DNA repair"/>
    <property type="evidence" value="ECO:0007669"/>
    <property type="project" value="UniProtKB-KW"/>
</dbReference>
<dbReference type="EMBL" id="JAKOGI010000252">
    <property type="protein sequence ID" value="KAJ8438484.1"/>
    <property type="molecule type" value="Genomic_DNA"/>
</dbReference>
<keyword evidence="1" id="KW-0411">Iron-sulfur</keyword>
<dbReference type="GO" id="GO:0005694">
    <property type="term" value="C:chromosome"/>
    <property type="evidence" value="ECO:0007669"/>
    <property type="project" value="UniProtKB-SubCell"/>
</dbReference>
<dbReference type="OrthoDB" id="306218at2759"/>
<comment type="similarity">
    <text evidence="1">Belongs to the DNA2/NAM7 helicase family.</text>
</comment>
<dbReference type="GO" id="GO:0017108">
    <property type="term" value="F:5'-flap endonuclease activity"/>
    <property type="evidence" value="ECO:0007669"/>
    <property type="project" value="UniProtKB-UniRule"/>
</dbReference>
<protein>
    <recommendedName>
        <fullName evidence="1">DNA replication ATP-dependent helicase/nuclease</fullName>
        <ecNumber evidence="1">3.1.-.-</ecNumber>
        <ecNumber evidence="1">3.6.4.12</ecNumber>
    </recommendedName>
</protein>
<keyword evidence="1" id="KW-0347">Helicase</keyword>
<dbReference type="InterPro" id="IPR027417">
    <property type="entry name" value="P-loop_NTPase"/>
</dbReference>
<comment type="catalytic activity">
    <reaction evidence="1">
        <text>ATP + H2O = ADP + phosphate + H(+)</text>
        <dbReference type="Rhea" id="RHEA:13065"/>
        <dbReference type="ChEBI" id="CHEBI:15377"/>
        <dbReference type="ChEBI" id="CHEBI:15378"/>
        <dbReference type="ChEBI" id="CHEBI:30616"/>
        <dbReference type="ChEBI" id="CHEBI:43474"/>
        <dbReference type="ChEBI" id="CHEBI:456216"/>
        <dbReference type="EC" id="3.6.4.12"/>
    </reaction>
</comment>
<dbReference type="InterPro" id="IPR045055">
    <property type="entry name" value="DNA2/NAM7-like"/>
</dbReference>
<dbReference type="Gene3D" id="3.40.50.300">
    <property type="entry name" value="P-loop containing nucleotide triphosphate hydrolases"/>
    <property type="match status" value="2"/>
</dbReference>
<evidence type="ECO:0000313" key="3">
    <source>
        <dbReference type="EMBL" id="KAJ8438484.1"/>
    </source>
</evidence>
<keyword evidence="1" id="KW-0158">Chromosome</keyword>
<reference evidence="3" key="1">
    <citation type="submission" date="2022-04" db="EMBL/GenBank/DDBJ databases">
        <title>Carnegiea gigantea Genome sequencing and assembly v2.</title>
        <authorList>
            <person name="Copetti D."/>
            <person name="Sanderson M.J."/>
            <person name="Burquez A."/>
            <person name="Wojciechowski M.F."/>
        </authorList>
    </citation>
    <scope>NUCLEOTIDE SEQUENCE</scope>
    <source>
        <strain evidence="3">SGP5-SGP5p</strain>
        <tissue evidence="3">Aerial part</tissue>
    </source>
</reference>
<dbReference type="SUPFAM" id="SSF52540">
    <property type="entry name" value="P-loop containing nucleoside triphosphate hydrolases"/>
    <property type="match status" value="1"/>
</dbReference>
<dbReference type="GO" id="GO:0005524">
    <property type="term" value="F:ATP binding"/>
    <property type="evidence" value="ECO:0007669"/>
    <property type="project" value="UniProtKB-UniRule"/>
</dbReference>
<keyword evidence="1" id="KW-0540">Nuclease</keyword>
<evidence type="ECO:0000256" key="1">
    <source>
        <dbReference type="RuleBase" id="RU367041"/>
    </source>
</evidence>
<dbReference type="PANTHER" id="PTHR10887">
    <property type="entry name" value="DNA2/NAM7 HELICASE FAMILY"/>
    <property type="match status" value="1"/>
</dbReference>
<dbReference type="EC" id="3.1.-.-" evidence="1"/>
<sequence length="220" mass="24234">MFASKFVLVGDHYQLPPLVKSVEARESGMSVSLFRRLSEAHPQAISALRSQYRMCAGIMKLSNALIYGDRLRCGSPGVENAKLKLLNGKPTSSWLKEVKKNVYYPGLPLPVLCVLGHPCGLCLSASHKVEIHDSDILPAFETKDHKTVSNPIEACIVAEITEALANYGVAKEEIGIITPYNSQANLIQHVLSMASVEVHTIDKYQVIYVCFSIFKVGRSF</sequence>
<dbReference type="AlphaFoldDB" id="A0A9Q1K7U0"/>
<dbReference type="GO" id="GO:0003677">
    <property type="term" value="F:DNA binding"/>
    <property type="evidence" value="ECO:0007669"/>
    <property type="project" value="UniProtKB-UniRule"/>
</dbReference>
<comment type="function">
    <text evidence="1">Key enzyme involved in DNA replication and DNA repair. Involved in Okazaki fragments processing by cleaving long flaps that escape FEN1: flaps that are longer than 27 nucleotides are coated by replication protein A complex (RPA), leading to recruit DNA2 which cleaves the flap until it is too short to bind RPA and becomes a substrate for FEN1. Also involved in 5'-end resection of DNA during double-strand break (DSB) repair by mediating the cleavage of 5'-ssDNA.</text>
</comment>
<keyword evidence="4" id="KW-1185">Reference proteome</keyword>
<keyword evidence="1" id="KW-0234">DNA repair</keyword>
<dbReference type="GO" id="GO:0005634">
    <property type="term" value="C:nucleus"/>
    <property type="evidence" value="ECO:0007669"/>
    <property type="project" value="UniProtKB-SubCell"/>
</dbReference>
<keyword evidence="1" id="KW-0408">Iron</keyword>
<dbReference type="GO" id="GO:0051539">
    <property type="term" value="F:4 iron, 4 sulfur cluster binding"/>
    <property type="evidence" value="ECO:0007669"/>
    <property type="project" value="UniProtKB-UniRule"/>
</dbReference>
<comment type="subcellular location">
    <subcellularLocation>
        <location evidence="1">Nucleus</location>
    </subcellularLocation>
    <subcellularLocation>
        <location evidence="1">Chromosome</location>
    </subcellularLocation>
</comment>
<evidence type="ECO:0000259" key="2">
    <source>
        <dbReference type="Pfam" id="PF13087"/>
    </source>
</evidence>
<dbReference type="GO" id="GO:0071932">
    <property type="term" value="P:replication fork reversal"/>
    <property type="evidence" value="ECO:0007669"/>
    <property type="project" value="TreeGrafter"/>
</dbReference>
<dbReference type="InterPro" id="IPR041679">
    <property type="entry name" value="DNA2/NAM7-like_C"/>
</dbReference>
<dbReference type="PANTHER" id="PTHR10887:SF433">
    <property type="entry name" value="DNA REPLICATION ATP-DEPENDENT HELICASE_NUCLEASE DNA2"/>
    <property type="match status" value="1"/>
</dbReference>
<dbReference type="GO" id="GO:0046872">
    <property type="term" value="F:metal ion binding"/>
    <property type="evidence" value="ECO:0007669"/>
    <property type="project" value="UniProtKB-UniRule"/>
</dbReference>
<keyword evidence="1" id="KW-0378">Hydrolase</keyword>
<dbReference type="GO" id="GO:0033567">
    <property type="term" value="P:DNA replication, Okazaki fragment processing"/>
    <property type="evidence" value="ECO:0007669"/>
    <property type="project" value="UniProtKB-UniRule"/>
</dbReference>
<organism evidence="3 4">
    <name type="scientific">Carnegiea gigantea</name>
    <dbReference type="NCBI Taxonomy" id="171969"/>
    <lineage>
        <taxon>Eukaryota</taxon>
        <taxon>Viridiplantae</taxon>
        <taxon>Streptophyta</taxon>
        <taxon>Embryophyta</taxon>
        <taxon>Tracheophyta</taxon>
        <taxon>Spermatophyta</taxon>
        <taxon>Magnoliopsida</taxon>
        <taxon>eudicotyledons</taxon>
        <taxon>Gunneridae</taxon>
        <taxon>Pentapetalae</taxon>
        <taxon>Caryophyllales</taxon>
        <taxon>Cactineae</taxon>
        <taxon>Cactaceae</taxon>
        <taxon>Cactoideae</taxon>
        <taxon>Echinocereeae</taxon>
        <taxon>Carnegiea</taxon>
    </lineage>
</organism>